<name>A0ABV7JSD8_9ALTE</name>
<evidence type="ECO:0000256" key="1">
    <source>
        <dbReference type="SAM" id="Phobius"/>
    </source>
</evidence>
<evidence type="ECO:0000313" key="2">
    <source>
        <dbReference type="EMBL" id="MFC3201030.1"/>
    </source>
</evidence>
<feature type="transmembrane region" description="Helical" evidence="1">
    <location>
        <begin position="30"/>
        <end position="50"/>
    </location>
</feature>
<keyword evidence="1" id="KW-0812">Transmembrane</keyword>
<comment type="caution">
    <text evidence="2">The sequence shown here is derived from an EMBL/GenBank/DDBJ whole genome shotgun (WGS) entry which is preliminary data.</text>
</comment>
<evidence type="ECO:0000313" key="3">
    <source>
        <dbReference type="Proteomes" id="UP001595477"/>
    </source>
</evidence>
<dbReference type="RefSeq" id="WP_123323839.1">
    <property type="nucleotide sequence ID" value="NZ_JBHRSX010000012.1"/>
</dbReference>
<keyword evidence="3" id="KW-1185">Reference proteome</keyword>
<reference evidence="3" key="1">
    <citation type="journal article" date="2019" name="Int. J. Syst. Evol. Microbiol.">
        <title>The Global Catalogue of Microorganisms (GCM) 10K type strain sequencing project: providing services to taxonomists for standard genome sequencing and annotation.</title>
        <authorList>
            <consortium name="The Broad Institute Genomics Platform"/>
            <consortium name="The Broad Institute Genome Sequencing Center for Infectious Disease"/>
            <person name="Wu L."/>
            <person name="Ma J."/>
        </authorList>
    </citation>
    <scope>NUCLEOTIDE SEQUENCE [LARGE SCALE GENOMIC DNA]</scope>
    <source>
        <strain evidence="3">KCTC 52449</strain>
    </source>
</reference>
<feature type="transmembrane region" description="Helical" evidence="1">
    <location>
        <begin position="174"/>
        <end position="193"/>
    </location>
</feature>
<dbReference type="EMBL" id="JBHRSX010000012">
    <property type="protein sequence ID" value="MFC3201030.1"/>
    <property type="molecule type" value="Genomic_DNA"/>
</dbReference>
<protein>
    <submittedName>
        <fullName evidence="2">Uncharacterized protein</fullName>
    </submittedName>
</protein>
<keyword evidence="1" id="KW-0472">Membrane</keyword>
<proteinExistence type="predicted"/>
<keyword evidence="1" id="KW-1133">Transmembrane helix</keyword>
<gene>
    <name evidence="2" type="ORF">ACFOEW_04235</name>
</gene>
<organism evidence="2 3">
    <name type="scientific">Alteromonas oceani</name>
    <dbReference type="NCBI Taxonomy" id="2071609"/>
    <lineage>
        <taxon>Bacteria</taxon>
        <taxon>Pseudomonadati</taxon>
        <taxon>Pseudomonadota</taxon>
        <taxon>Gammaproteobacteria</taxon>
        <taxon>Alteromonadales</taxon>
        <taxon>Alteromonadaceae</taxon>
        <taxon>Alteromonas/Salinimonas group</taxon>
        <taxon>Alteromonas</taxon>
    </lineage>
</organism>
<accession>A0ABV7JSD8</accession>
<sequence>MKQIAALFLLAMSLYYIYLGWRVLSTKRPFIVSSGLLFSFALLINLVLAVREAIRVWQTSSVEGKEIILLALIIYLGAKCWQLRRSYQVIGLADDLSPALKNALAHNQLNYCEQPGIIKVPTLPGAIGYEFKDSKNESSFNFKGSFSATTIINVLQQLEKYFTTHPFTINKKSAYEMCGLGVISLALSLGLLFY</sequence>
<feature type="transmembrane region" description="Helical" evidence="1">
    <location>
        <begin position="7"/>
        <end position="24"/>
    </location>
</feature>
<dbReference type="Proteomes" id="UP001595477">
    <property type="component" value="Unassembled WGS sequence"/>
</dbReference>